<protein>
    <recommendedName>
        <fullName evidence="3">Alginate export domain-containing protein</fullName>
    </recommendedName>
</protein>
<evidence type="ECO:0008006" key="3">
    <source>
        <dbReference type="Google" id="ProtNLM"/>
    </source>
</evidence>
<reference evidence="1 2" key="1">
    <citation type="journal article" date="2007" name="Appl. Environ. Microbiol.">
        <title>Genome sequence of the cellulolytic gliding bacterium Cytophaga hutchinsonii.</title>
        <authorList>
            <person name="Xie G."/>
            <person name="Bruce D.C."/>
            <person name="Challacombe J.F."/>
            <person name="Chertkov O."/>
            <person name="Detter J.C."/>
            <person name="Gilna P."/>
            <person name="Han C.S."/>
            <person name="Lucas S."/>
            <person name="Misra M."/>
            <person name="Myers G.L."/>
            <person name="Richardson P."/>
            <person name="Tapia R."/>
            <person name="Thayer N."/>
            <person name="Thompson L.S."/>
            <person name="Brettin T.S."/>
            <person name="Henrissat B."/>
            <person name="Wilson D.B."/>
            <person name="McBride M.J."/>
        </authorList>
    </citation>
    <scope>NUCLEOTIDE SEQUENCE [LARGE SCALE GENOMIC DNA]</scope>
    <source>
        <strain evidence="2">ATCC 33406 / DSM 1761 / CIP 103989 / NBRC 15051 / NCIMB 9469 / D465</strain>
    </source>
</reference>
<sequence>MIAKTYIRISFLFLSFCLCIHALYAHPADSLVRHFLLQAEIRPRLEYRYNYTLPPADTISPDTYITQRNRVSMLYARKKWILKADIQEIHVWNEGGKISKAGSVNFYQLYLESRFRSVNFRIGRQGVLLDNGRIFSDAPWAQQGRSHEGIRVMKDSKRISTAIFFLFTRKYTDYFESMYSPVGSHRYKYLFMYYLNYKSGRHFSFNTIHSVDVFEDVKSTHTYSRANIGGRIELTYNKWYYTLNGYLQFGQYPFGKKLFAYYIQPEIKLTLKKAILRFGIEVLSGTSDSQQSAGHSGNFDVLYGVTWKFNGNLNMFTRFPADAGGKGLVNPYFFVTVPVNKKLSIRSDVHVFFTQYPLLDESRQAVNRYLGFENDLSLKYFPVKNVEINYGFSLFTYAAAMNYLPKTQDVTKPAVWSYLMVAYTFNVVDSKMYKK</sequence>
<dbReference type="EMBL" id="CP000383">
    <property type="protein sequence ID" value="ABG59573.1"/>
    <property type="molecule type" value="Genomic_DNA"/>
</dbReference>
<evidence type="ECO:0000313" key="1">
    <source>
        <dbReference type="EMBL" id="ABG59573.1"/>
    </source>
</evidence>
<organism evidence="1 2">
    <name type="scientific">Cytophaga hutchinsonii (strain ATCC 33406 / DSM 1761 / CIP 103989 / NBRC 15051 / NCIMB 9469 / D465)</name>
    <dbReference type="NCBI Taxonomy" id="269798"/>
    <lineage>
        <taxon>Bacteria</taxon>
        <taxon>Pseudomonadati</taxon>
        <taxon>Bacteroidota</taxon>
        <taxon>Cytophagia</taxon>
        <taxon>Cytophagales</taxon>
        <taxon>Cytophagaceae</taxon>
        <taxon>Cytophaga</taxon>
    </lineage>
</organism>
<dbReference type="KEGG" id="chu:CHU_2312"/>
<accession>A0A6N4SSY7</accession>
<proteinExistence type="predicted"/>
<keyword evidence="2" id="KW-1185">Reference proteome</keyword>
<evidence type="ECO:0000313" key="2">
    <source>
        <dbReference type="Proteomes" id="UP000001822"/>
    </source>
</evidence>
<dbReference type="Proteomes" id="UP000001822">
    <property type="component" value="Chromosome"/>
</dbReference>
<gene>
    <name evidence="1" type="ordered locus">CHU_2312</name>
</gene>
<name>A0A6N4SSY7_CYTH3</name>
<dbReference type="AlphaFoldDB" id="A0A6N4SSY7"/>